<dbReference type="InterPro" id="IPR056840">
    <property type="entry name" value="HEAT_IPO9_central"/>
</dbReference>
<keyword evidence="4" id="KW-0812">Transmembrane</keyword>
<dbReference type="GO" id="GO:0006606">
    <property type="term" value="P:protein import into nucleus"/>
    <property type="evidence" value="ECO:0007669"/>
    <property type="project" value="TreeGrafter"/>
</dbReference>
<dbReference type="PROSITE" id="PS50102">
    <property type="entry name" value="RRM"/>
    <property type="match status" value="1"/>
</dbReference>
<dbReference type="PANTHER" id="PTHR10997">
    <property type="entry name" value="IMPORTIN-7, 8, 11"/>
    <property type="match status" value="1"/>
</dbReference>
<dbReference type="InterPro" id="IPR012677">
    <property type="entry name" value="Nucleotide-bd_a/b_plait_sf"/>
</dbReference>
<dbReference type="Gene3D" id="1.25.10.10">
    <property type="entry name" value="Leucine-rich Repeat Variant"/>
    <property type="match status" value="1"/>
</dbReference>
<keyword evidence="4" id="KW-0472">Membrane</keyword>
<keyword evidence="1" id="KW-0653">Protein transport</keyword>
<evidence type="ECO:0000256" key="2">
    <source>
        <dbReference type="PROSITE-ProRule" id="PRU00176"/>
    </source>
</evidence>
<dbReference type="SMART" id="SM00360">
    <property type="entry name" value="RRM"/>
    <property type="match status" value="1"/>
</dbReference>
<reference evidence="7" key="1">
    <citation type="journal article" date="2017" name="bioRxiv">
        <title>Comparative analysis of the genomes of Stylophora pistillata and Acropora digitifera provides evidence for extensive differences between species of corals.</title>
        <authorList>
            <person name="Voolstra C.R."/>
            <person name="Li Y."/>
            <person name="Liew Y.J."/>
            <person name="Baumgarten S."/>
            <person name="Zoccola D."/>
            <person name="Flot J.-F."/>
            <person name="Tambutte S."/>
            <person name="Allemand D."/>
            <person name="Aranda M."/>
        </authorList>
    </citation>
    <scope>NUCLEOTIDE SEQUENCE [LARGE SCALE GENOMIC DNA]</scope>
</reference>
<dbReference type="InterPro" id="IPR016024">
    <property type="entry name" value="ARM-type_fold"/>
</dbReference>
<dbReference type="EMBL" id="LSMT01000038">
    <property type="protein sequence ID" value="PFX31238.1"/>
    <property type="molecule type" value="Genomic_DNA"/>
</dbReference>
<dbReference type="InterPro" id="IPR011989">
    <property type="entry name" value="ARM-like"/>
</dbReference>
<dbReference type="Proteomes" id="UP000225706">
    <property type="component" value="Unassembled WGS sequence"/>
</dbReference>
<feature type="domain" description="RRM" evidence="5">
    <location>
        <begin position="851"/>
        <end position="929"/>
    </location>
</feature>
<keyword evidence="2" id="KW-0694">RNA-binding</keyword>
<keyword evidence="4" id="KW-1133">Transmembrane helix</keyword>
<dbReference type="SUPFAM" id="SSF54928">
    <property type="entry name" value="RNA-binding domain, RBD"/>
    <property type="match status" value="1"/>
</dbReference>
<dbReference type="Pfam" id="PF25780">
    <property type="entry name" value="TPR_IPO5"/>
    <property type="match status" value="1"/>
</dbReference>
<dbReference type="AlphaFoldDB" id="A0A2B4SRM1"/>
<feature type="transmembrane region" description="Helical" evidence="4">
    <location>
        <begin position="1040"/>
        <end position="1066"/>
    </location>
</feature>
<dbReference type="SUPFAM" id="SSF48371">
    <property type="entry name" value="ARM repeat"/>
    <property type="match status" value="1"/>
</dbReference>
<evidence type="ECO:0000313" key="6">
    <source>
        <dbReference type="EMBL" id="PFX31238.1"/>
    </source>
</evidence>
<comment type="caution">
    <text evidence="6">The sequence shown here is derived from an EMBL/GenBank/DDBJ whole genome shotgun (WGS) entry which is preliminary data.</text>
</comment>
<evidence type="ECO:0000313" key="7">
    <source>
        <dbReference type="Proteomes" id="UP000225706"/>
    </source>
</evidence>
<feature type="compositionally biased region" description="Acidic residues" evidence="3">
    <location>
        <begin position="781"/>
        <end position="797"/>
    </location>
</feature>
<sequence length="1106" mass="123626">MAKAEIRRLLPGGLQESISKVRSSVAYAISAIAYWDWPEAWPHLFGNLMEALTSGDGNLVHGAMRVLTEFCCEVTDTQMPHVAPVILPEMYKIFIHAETYSIRTRSRAVDIFNTCASLICTMEEDATGIAKDVLFPLLPQFTQAFVEVLAMSDSPTVDCGLKMEVLKALTTLVKSYTKQMAPHLMQILPHMWNTLTHSADRYVRTVVNYTDDADDPVDSDGEVLGFENLVFSVFEFIHGLIETPKFKKTVKKFLDELIYFLVLYMQITEEQVQVWTSNPNQFVEDEDDDTFSFSVRIAAQDVLLAVAADFKNDSAVALTKALNRHLQESNERKSKGDVNWWKIHESCMLAMGCIKSLIIDKVSNGKVSIDMASFLTQVVLTDLQESVSPFLIGQALWVASRFTPLMSQELLISFIEASVAGLQSTQLPAVRISAVRAIYEFCAHLKMSNNTQILTPYLVKIMEGLLTMATQTTDDVLALVLESLRIVMSVNKEFTTSCEGKITPLTIALFIKYAHDAALIPLIEDLFKELAMIEACNKLLQQRFLPTLISIFQAPPEKAPLGINAGGGQCLRAFVYVSPEQMSAWRDSQGNSAISYVVRATSHLLDPRAPEFTASFVGRLIGSNLGDNLDLLLRGVLSKLQQAETLSIIQSLVLSFLHLMNSQLERTLDFLSGVPDPTGKSALEYVVKIWCARQPEFFGVYDSKVSTMALCNVLQFFVNTGDKRLSSIIVKGERIFQQDEAPEQWTLIPVPVKLFKLIINELGTLLESATAGAEHEHGDSDDGEEGWEDVTDEEEGIDAAGSPFAPASDYLGFDQEDFEDEDDDDPEIKSDPIYTLDLQASSVPDGHEIINRVFIGGLARDTSELELENFFSTFGEVTDVRIVCDRKTGCNKGYGFVTFNTTKARDDLIEKGTIDYKGGRKLRLRKAVKKETGGQFFSTGSGNQTGTQPHQQLVLVPLEPNVNMNMPPLINCNAVYNHPIQQPINYVMYEVILGQLKCKIMIKMEHYKVLILDATEERNKKHFKAESLRNSATLRKIMNVLWAIIWLLCLWFLAWPIGFFCAGWYVCLSPFEACIDAMKGITELLMRGVKLPLEVAQHMVEGKQGW</sequence>
<evidence type="ECO:0000256" key="3">
    <source>
        <dbReference type="SAM" id="MobiDB-lite"/>
    </source>
</evidence>
<dbReference type="InterPro" id="IPR057672">
    <property type="entry name" value="TPR_IPO4/5"/>
</dbReference>
<dbReference type="Pfam" id="PF00076">
    <property type="entry name" value="RRM_1"/>
    <property type="match status" value="1"/>
</dbReference>
<protein>
    <submittedName>
        <fullName evidence="6">Importin-9</fullName>
    </submittedName>
</protein>
<dbReference type="GO" id="GO:0005829">
    <property type="term" value="C:cytosol"/>
    <property type="evidence" value="ECO:0007669"/>
    <property type="project" value="TreeGrafter"/>
</dbReference>
<dbReference type="Pfam" id="PF25018">
    <property type="entry name" value="HEAT_IPO9_c"/>
    <property type="match status" value="1"/>
</dbReference>
<dbReference type="InterPro" id="IPR035979">
    <property type="entry name" value="RBD_domain_sf"/>
</dbReference>
<dbReference type="OrthoDB" id="431626at2759"/>
<dbReference type="PANTHER" id="PTHR10997:SF9">
    <property type="entry name" value="IMPORTIN-9"/>
    <property type="match status" value="1"/>
</dbReference>
<evidence type="ECO:0000256" key="4">
    <source>
        <dbReference type="SAM" id="Phobius"/>
    </source>
</evidence>
<evidence type="ECO:0000256" key="1">
    <source>
        <dbReference type="ARBA" id="ARBA00022927"/>
    </source>
</evidence>
<gene>
    <name evidence="6" type="primary">Ipo9</name>
    <name evidence="6" type="ORF">AWC38_SpisGene3937</name>
</gene>
<dbReference type="Gene3D" id="3.30.70.330">
    <property type="match status" value="1"/>
</dbReference>
<proteinExistence type="predicted"/>
<keyword evidence="7" id="KW-1185">Reference proteome</keyword>
<organism evidence="6 7">
    <name type="scientific">Stylophora pistillata</name>
    <name type="common">Smooth cauliflower coral</name>
    <dbReference type="NCBI Taxonomy" id="50429"/>
    <lineage>
        <taxon>Eukaryota</taxon>
        <taxon>Metazoa</taxon>
        <taxon>Cnidaria</taxon>
        <taxon>Anthozoa</taxon>
        <taxon>Hexacorallia</taxon>
        <taxon>Scleractinia</taxon>
        <taxon>Astrocoeniina</taxon>
        <taxon>Pocilloporidae</taxon>
        <taxon>Stylophora</taxon>
    </lineage>
</organism>
<evidence type="ECO:0000259" key="5">
    <source>
        <dbReference type="PROSITE" id="PS50102"/>
    </source>
</evidence>
<dbReference type="STRING" id="50429.A0A2B4SRM1"/>
<dbReference type="GO" id="GO:0005635">
    <property type="term" value="C:nuclear envelope"/>
    <property type="evidence" value="ECO:0007669"/>
    <property type="project" value="TreeGrafter"/>
</dbReference>
<dbReference type="InterPro" id="IPR000504">
    <property type="entry name" value="RRM_dom"/>
</dbReference>
<keyword evidence="1" id="KW-0813">Transport</keyword>
<accession>A0A2B4SRM1</accession>
<feature type="region of interest" description="Disordered" evidence="3">
    <location>
        <begin position="770"/>
        <end position="807"/>
    </location>
</feature>
<dbReference type="GO" id="GO:0003723">
    <property type="term" value="F:RNA binding"/>
    <property type="evidence" value="ECO:0007669"/>
    <property type="project" value="UniProtKB-UniRule"/>
</dbReference>
<name>A0A2B4SRM1_STYPI</name>